<gene>
    <name evidence="2" type="ORF">AB1Y20_000459</name>
</gene>
<evidence type="ECO:0000313" key="3">
    <source>
        <dbReference type="Proteomes" id="UP001515480"/>
    </source>
</evidence>
<accession>A0AB34K8I1</accession>
<keyword evidence="1" id="KW-0812">Transmembrane</keyword>
<reference evidence="2 3" key="1">
    <citation type="journal article" date="2024" name="Science">
        <title>Giant polyketide synthase enzymes in the biosynthesis of giant marine polyether toxins.</title>
        <authorList>
            <person name="Fallon T.R."/>
            <person name="Shende V.V."/>
            <person name="Wierzbicki I.H."/>
            <person name="Pendleton A.L."/>
            <person name="Watervoot N.F."/>
            <person name="Auber R.P."/>
            <person name="Gonzalez D.J."/>
            <person name="Wisecaver J.H."/>
            <person name="Moore B.S."/>
        </authorList>
    </citation>
    <scope>NUCLEOTIDE SEQUENCE [LARGE SCALE GENOMIC DNA]</scope>
    <source>
        <strain evidence="2 3">12B1</strain>
    </source>
</reference>
<feature type="transmembrane region" description="Helical" evidence="1">
    <location>
        <begin position="289"/>
        <end position="313"/>
    </location>
</feature>
<sequence>MAVSFRLHTMGCLGVVALGMLGPGLVLSGLASISEILHNGKQMDMQRAAKQRVFADALHQWNLTHRMLLAYPFRLGYRLTNTSKADQSRGSAPLDNNFRFIDLGPRQDHERLPASDLPPWKPLSLRGFKTALTPAHSLWHPAILHIKLYAHIAKTWIALGHAQVNWTSVKSTRSISMKECIMSRHGAVRAGTCTVFRVLSSLCLIANFSAFPLLQSSHLELGHSEKRCSTSYRTVSATHVRPDGVPTITPFGPITVSIFSKEDPLFTAVALTNGTFRLGSTTDEKRRSALWLVVVGLLLCLPPTGVACWACAVRAGILSNHARTQRVPTKDPMDSQ</sequence>
<name>A0AB34K8I1_PRYPA</name>
<organism evidence="2 3">
    <name type="scientific">Prymnesium parvum</name>
    <name type="common">Toxic golden alga</name>
    <dbReference type="NCBI Taxonomy" id="97485"/>
    <lineage>
        <taxon>Eukaryota</taxon>
        <taxon>Haptista</taxon>
        <taxon>Haptophyta</taxon>
        <taxon>Prymnesiophyceae</taxon>
        <taxon>Prymnesiales</taxon>
        <taxon>Prymnesiaceae</taxon>
        <taxon>Prymnesium</taxon>
    </lineage>
</organism>
<keyword evidence="3" id="KW-1185">Reference proteome</keyword>
<proteinExistence type="predicted"/>
<keyword evidence="1" id="KW-1133">Transmembrane helix</keyword>
<dbReference type="Proteomes" id="UP001515480">
    <property type="component" value="Unassembled WGS sequence"/>
</dbReference>
<keyword evidence="1" id="KW-0472">Membrane</keyword>
<evidence type="ECO:0000313" key="2">
    <source>
        <dbReference type="EMBL" id="KAL1529513.1"/>
    </source>
</evidence>
<comment type="caution">
    <text evidence="2">The sequence shown here is derived from an EMBL/GenBank/DDBJ whole genome shotgun (WGS) entry which is preliminary data.</text>
</comment>
<protein>
    <submittedName>
        <fullName evidence="2">Uncharacterized protein</fullName>
    </submittedName>
</protein>
<dbReference type="AlphaFoldDB" id="A0AB34K8I1"/>
<evidence type="ECO:0000256" key="1">
    <source>
        <dbReference type="SAM" id="Phobius"/>
    </source>
</evidence>
<dbReference type="EMBL" id="JBGBPQ010000001">
    <property type="protein sequence ID" value="KAL1529513.1"/>
    <property type="molecule type" value="Genomic_DNA"/>
</dbReference>